<dbReference type="Gene3D" id="3.90.550.10">
    <property type="entry name" value="Spore Coat Polysaccharide Biosynthesis Protein SpsA, Chain A"/>
    <property type="match status" value="1"/>
</dbReference>
<sequence length="326" mass="37976">MKVSVCIITYNQAKFIREAIDSVVAQQTNFPFEVLIGDDFSTDGTRDIIREYAARYPDLIRPVLHPHNMGQNGLFNTLDTYKQARGAYIAAMDGDDYWTDPLKLQKQADFLDAHPDFSTCYHNALITYEDGSPPHVVNPPDQAPVSTLEDLIGEDEIWFMATSSVMFRHVIRDYPQWFLKSVSGDIPRYVLLAKHGKIGYLPDVMSVYRKNTGGTSYTDRYDDARFLKNRIEMYEGINQELDYRFNRQLQRNIARYYKMMLRSRQYRNQYFSRLLLAVKYLYLARPDWQERKTVIYEDILPPGLSKAYSSLAIGLYRLRKSLSAKT</sequence>
<name>A0ABP8KJS4_9BACT</name>
<feature type="domain" description="Glycosyltransferase 2-like" evidence="1">
    <location>
        <begin position="4"/>
        <end position="158"/>
    </location>
</feature>
<gene>
    <name evidence="2" type="ORF">GCM10023187_28860</name>
</gene>
<organism evidence="2 3">
    <name type="scientific">Nibrella viscosa</name>
    <dbReference type="NCBI Taxonomy" id="1084524"/>
    <lineage>
        <taxon>Bacteria</taxon>
        <taxon>Pseudomonadati</taxon>
        <taxon>Bacteroidota</taxon>
        <taxon>Cytophagia</taxon>
        <taxon>Cytophagales</taxon>
        <taxon>Spirosomataceae</taxon>
        <taxon>Nibrella</taxon>
    </lineage>
</organism>
<dbReference type="InterPro" id="IPR029044">
    <property type="entry name" value="Nucleotide-diphossugar_trans"/>
</dbReference>
<keyword evidence="3" id="KW-1185">Reference proteome</keyword>
<dbReference type="Proteomes" id="UP001500936">
    <property type="component" value="Unassembled WGS sequence"/>
</dbReference>
<dbReference type="Pfam" id="PF00535">
    <property type="entry name" value="Glycos_transf_2"/>
    <property type="match status" value="1"/>
</dbReference>
<dbReference type="PANTHER" id="PTHR22916">
    <property type="entry name" value="GLYCOSYLTRANSFERASE"/>
    <property type="match status" value="1"/>
</dbReference>
<accession>A0ABP8KJS4</accession>
<evidence type="ECO:0000313" key="2">
    <source>
        <dbReference type="EMBL" id="GAA4407794.1"/>
    </source>
</evidence>
<reference evidence="3" key="1">
    <citation type="journal article" date="2019" name="Int. J. Syst. Evol. Microbiol.">
        <title>The Global Catalogue of Microorganisms (GCM) 10K type strain sequencing project: providing services to taxonomists for standard genome sequencing and annotation.</title>
        <authorList>
            <consortium name="The Broad Institute Genomics Platform"/>
            <consortium name="The Broad Institute Genome Sequencing Center for Infectious Disease"/>
            <person name="Wu L."/>
            <person name="Ma J."/>
        </authorList>
    </citation>
    <scope>NUCLEOTIDE SEQUENCE [LARGE SCALE GENOMIC DNA]</scope>
    <source>
        <strain evidence="3">JCM 17925</strain>
    </source>
</reference>
<dbReference type="SUPFAM" id="SSF53448">
    <property type="entry name" value="Nucleotide-diphospho-sugar transferases"/>
    <property type="match status" value="1"/>
</dbReference>
<dbReference type="RefSeq" id="WP_345268294.1">
    <property type="nucleotide sequence ID" value="NZ_BAABHB010000005.1"/>
</dbReference>
<comment type="caution">
    <text evidence="2">The sequence shown here is derived from an EMBL/GenBank/DDBJ whole genome shotgun (WGS) entry which is preliminary data.</text>
</comment>
<proteinExistence type="predicted"/>
<evidence type="ECO:0000259" key="1">
    <source>
        <dbReference type="Pfam" id="PF00535"/>
    </source>
</evidence>
<evidence type="ECO:0000313" key="3">
    <source>
        <dbReference type="Proteomes" id="UP001500936"/>
    </source>
</evidence>
<dbReference type="InterPro" id="IPR001173">
    <property type="entry name" value="Glyco_trans_2-like"/>
</dbReference>
<dbReference type="EMBL" id="BAABHB010000005">
    <property type="protein sequence ID" value="GAA4407794.1"/>
    <property type="molecule type" value="Genomic_DNA"/>
</dbReference>
<protein>
    <recommendedName>
        <fullName evidence="1">Glycosyltransferase 2-like domain-containing protein</fullName>
    </recommendedName>
</protein>